<evidence type="ECO:0000313" key="3">
    <source>
        <dbReference type="EMBL" id="EHD04124.1"/>
    </source>
</evidence>
<dbReference type="EMBL" id="AFCW01000837">
    <property type="protein sequence ID" value="EHD04124.1"/>
    <property type="molecule type" value="Genomic_DNA"/>
</dbReference>
<comment type="caution">
    <text evidence="3">The sequence shown here is derived from an EMBL/GenBank/DDBJ whole genome shotgun (WGS) entry which is preliminary data.</text>
</comment>
<accession>G5RUP6</accession>
<keyword evidence="2" id="KW-0812">Transmembrane</keyword>
<name>G5RUP6_SALET</name>
<organism evidence="3 4">
    <name type="scientific">Salmonella enterica subsp. enterica serovar Urbana str. R8-2977</name>
    <dbReference type="NCBI Taxonomy" id="913084"/>
    <lineage>
        <taxon>Bacteria</taxon>
        <taxon>Pseudomonadati</taxon>
        <taxon>Pseudomonadota</taxon>
        <taxon>Gammaproteobacteria</taxon>
        <taxon>Enterobacterales</taxon>
        <taxon>Enterobacteriaceae</taxon>
        <taxon>Salmonella</taxon>
    </lineage>
</organism>
<sequence length="94" mass="10000">MIAKAVTDLAVHHQCCTGALTGLNRLVKTSNYNEWSTNTMSNITKKSLIAAGILTALIAASAAALTPSARGRQRRDCGRRARRCSVSRQANVGT</sequence>
<dbReference type="AlphaFoldDB" id="G5RUP6"/>
<gene>
    <name evidence="3" type="ORF">LTSEURB_2100</name>
</gene>
<evidence type="ECO:0000256" key="2">
    <source>
        <dbReference type="SAM" id="Phobius"/>
    </source>
</evidence>
<reference evidence="3 4" key="1">
    <citation type="journal article" date="2011" name="BMC Genomics">
        <title>Genome sequencing reveals diversification of virulence factor content and possible host adaptation in distinct subpopulations of Salmonella enterica.</title>
        <authorList>
            <person name="den Bakker H.C."/>
            <person name="Moreno Switt A.I."/>
            <person name="Govoni G."/>
            <person name="Cummings C.A."/>
            <person name="Ranieri M.L."/>
            <person name="Degoricija L."/>
            <person name="Hoelzer K."/>
            <person name="Rodriguez-Rivera L.D."/>
            <person name="Brown S."/>
            <person name="Bolchacova E."/>
            <person name="Furtado M.R."/>
            <person name="Wiedmann M."/>
        </authorList>
    </citation>
    <scope>NUCLEOTIDE SEQUENCE [LARGE SCALE GENOMIC DNA]</scope>
    <source>
        <strain evidence="3 4">R8-2977</strain>
    </source>
</reference>
<proteinExistence type="predicted"/>
<evidence type="ECO:0000313" key="4">
    <source>
        <dbReference type="Proteomes" id="UP000004776"/>
    </source>
</evidence>
<protein>
    <submittedName>
        <fullName evidence="3">Oligopeptide ABC transporter, periplasmic oligopeptide-binding protein OppA</fullName>
    </submittedName>
</protein>
<keyword evidence="2" id="KW-0472">Membrane</keyword>
<feature type="transmembrane region" description="Helical" evidence="2">
    <location>
        <begin position="47"/>
        <end position="65"/>
    </location>
</feature>
<dbReference type="Proteomes" id="UP000004776">
    <property type="component" value="Unassembled WGS sequence"/>
</dbReference>
<evidence type="ECO:0000256" key="1">
    <source>
        <dbReference type="SAM" id="MobiDB-lite"/>
    </source>
</evidence>
<feature type="region of interest" description="Disordered" evidence="1">
    <location>
        <begin position="69"/>
        <end position="94"/>
    </location>
</feature>
<keyword evidence="2" id="KW-1133">Transmembrane helix</keyword>